<dbReference type="AlphaFoldDB" id="A4J991"/>
<evidence type="ECO:0000313" key="4">
    <source>
        <dbReference type="Proteomes" id="UP000001556"/>
    </source>
</evidence>
<dbReference type="KEGG" id="drm:Dred_3142"/>
<feature type="domain" description="Copper amine oxidase-like N-terminal" evidence="2">
    <location>
        <begin position="641"/>
        <end position="743"/>
    </location>
</feature>
<organism evidence="3 4">
    <name type="scientific">Desulforamulus reducens (strain ATCC BAA-1160 / DSM 100696 / MI-1)</name>
    <name type="common">Desulfotomaculum reducens</name>
    <dbReference type="NCBI Taxonomy" id="349161"/>
    <lineage>
        <taxon>Bacteria</taxon>
        <taxon>Bacillati</taxon>
        <taxon>Bacillota</taxon>
        <taxon>Clostridia</taxon>
        <taxon>Eubacteriales</taxon>
        <taxon>Peptococcaceae</taxon>
        <taxon>Desulforamulus</taxon>
    </lineage>
</organism>
<keyword evidence="1" id="KW-0732">Signal</keyword>
<dbReference type="Proteomes" id="UP000001556">
    <property type="component" value="Chromosome"/>
</dbReference>
<evidence type="ECO:0000259" key="2">
    <source>
        <dbReference type="Pfam" id="PF07833"/>
    </source>
</evidence>
<dbReference type="HOGENOM" id="CLU_009282_0_0_9"/>
<sequence>MKRTRKVVSTLVAVALVGGIVLPAATPALAYSKNSVSKVISIDNNDEAQGIGNITIREDKDYVNDFVYGDVFTLTLPSGVEWVNEGATKLSVDINGKTYTTADPEVKLLSDSKLQITMNNIDVDTDKVDDIVITPYIKADSSVNGDIKVKIDGKDSAVTSQELTIARAFDGDTVTTVEDVETIGDATSKAGEITIEEAAKGSMGTDYQKIKVKLPTDFDWKANSDFKVSFSGSFANADITSANSLTSTDIANKVQGYQIDGRNLNIYFKPTTNSTNQRGIITIVPVIDPDKDAKYGDVEVNVSGDNVTDADVVIAKYSDFGVDLKVKEVEELFAGRFDEETEEITIEESVAGTFIEGRKVTLELPSWVKVTDVKFTQDDFKVKDTFVAADDIDDNEVELEIGQSTKGNTSGGKLKFKLQLSVEAGKAGDIEMKVIGKAGGEGELVIAKAVNPVKIEGQASNVKVGVKKQAIGDIVITELKDGAITETNDYTKKKTELYVDLTDGVKWNDYKVEVIEGNLDIDEDNIDTANGDTRLIIPIKGESSKASKIKISGITVDLDRTIPEGIIEAKVKGSAIVQNDKAQKGWLEGAEEKDGADNSLDSGEFDTTTVAKTVAAKVVTPAPEAGTVLFNIGSSIYTAGGVTKVMDAAPYIKEGRTYVPVKYLALALGVSEQDIAYENGVVTLTKGNDVVKLTIGSKTLMNNDTTVTMDVAPEIVNGRTMLPARYVAEGFGAMVGFANGQVVISY</sequence>
<reference evidence="3 4" key="1">
    <citation type="submission" date="2007-03" db="EMBL/GenBank/DDBJ databases">
        <title>Complete sequence of Desulfotomaculum reducens MI-1.</title>
        <authorList>
            <consortium name="US DOE Joint Genome Institute"/>
            <person name="Copeland A."/>
            <person name="Lucas S."/>
            <person name="Lapidus A."/>
            <person name="Barry K."/>
            <person name="Detter J.C."/>
            <person name="Glavina del Rio T."/>
            <person name="Hammon N."/>
            <person name="Israni S."/>
            <person name="Dalin E."/>
            <person name="Tice H."/>
            <person name="Pitluck S."/>
            <person name="Sims D."/>
            <person name="Brettin T."/>
            <person name="Bruce D."/>
            <person name="Han C."/>
            <person name="Tapia R."/>
            <person name="Schmutz J."/>
            <person name="Larimer F."/>
            <person name="Land M."/>
            <person name="Hauser L."/>
            <person name="Kyrpides N."/>
            <person name="Kim E."/>
            <person name="Tebo B.M."/>
            <person name="Richardson P."/>
        </authorList>
    </citation>
    <scope>NUCLEOTIDE SEQUENCE [LARGE SCALE GENOMIC DNA]</scope>
    <source>
        <strain evidence="3 4">MI-1</strain>
    </source>
</reference>
<dbReference type="SUPFAM" id="SSF55383">
    <property type="entry name" value="Copper amine oxidase, domain N"/>
    <property type="match status" value="2"/>
</dbReference>
<protein>
    <submittedName>
        <fullName evidence="3">Copper amine oxidase domain protein</fullName>
    </submittedName>
</protein>
<name>A4J991_DESRM</name>
<dbReference type="EMBL" id="CP000612">
    <property type="protein sequence ID" value="ABO51644.1"/>
    <property type="molecule type" value="Genomic_DNA"/>
</dbReference>
<dbReference type="Gene3D" id="3.30.457.10">
    <property type="entry name" value="Copper amine oxidase-like, N-terminal domain"/>
    <property type="match status" value="2"/>
</dbReference>
<evidence type="ECO:0000256" key="1">
    <source>
        <dbReference type="SAM" id="SignalP"/>
    </source>
</evidence>
<keyword evidence="4" id="KW-1185">Reference proteome</keyword>
<dbReference type="STRING" id="349161.Dred_3142"/>
<dbReference type="RefSeq" id="WP_011879432.1">
    <property type="nucleotide sequence ID" value="NC_009253.1"/>
</dbReference>
<dbReference type="eggNOG" id="COG1657">
    <property type="taxonomic scope" value="Bacteria"/>
</dbReference>
<dbReference type="Pfam" id="PF07833">
    <property type="entry name" value="Cu_amine_oxidN1"/>
    <property type="match status" value="1"/>
</dbReference>
<dbReference type="InterPro" id="IPR012854">
    <property type="entry name" value="Cu_amine_oxidase-like_N"/>
</dbReference>
<gene>
    <name evidence="3" type="ordered locus">Dred_3142</name>
</gene>
<dbReference type="InterPro" id="IPR036582">
    <property type="entry name" value="Mao_N_sf"/>
</dbReference>
<dbReference type="OrthoDB" id="2023214at2"/>
<evidence type="ECO:0000313" key="3">
    <source>
        <dbReference type="EMBL" id="ABO51644.1"/>
    </source>
</evidence>
<accession>A4J991</accession>
<proteinExistence type="predicted"/>
<feature type="chain" id="PRO_5002669998" evidence="1">
    <location>
        <begin position="31"/>
        <end position="746"/>
    </location>
</feature>
<feature type="signal peptide" evidence="1">
    <location>
        <begin position="1"/>
        <end position="30"/>
    </location>
</feature>